<feature type="signal peptide" evidence="2">
    <location>
        <begin position="1"/>
        <end position="17"/>
    </location>
</feature>
<protein>
    <submittedName>
        <fullName evidence="3">PE-PGRS family protein</fullName>
    </submittedName>
</protein>
<evidence type="ECO:0000313" key="4">
    <source>
        <dbReference type="Proteomes" id="UP000249061"/>
    </source>
</evidence>
<sequence>MRLLTALVVLAATASSARDVPVGDMAALRTALSGAQPGDVITIANGTYTSSADFSCSANGTAQQPIVVKAATQFGVTIESSSTEGFKVSGKHWHFEGLVMRGTCASDGNCEHAFHVSGDADGFTLRGNRLVDFNAQLKANAGQVSGVWQTPDDCLIEGNDLYDSRPRDTGNPTTKLNIDTGDDWVVRSNFIHDFQKGGGDTVSYGAFMKSGGNRGVFERNLVICQTQGGHAGGARIGLSFGGGGTGNAFCAPAFNANTPCDVEHTDGVLRNNIVVNCSDVAVYLNEATNTKVLHNTFIGTNGVDYRFATSTGLAQGNLLASVVRARNGGMFTGMQNVTGVSAATFDGYYVEPLAGDLRIEGDVSALNGVVTAVTEVTDDYCGRARPSGARTVGALEHSLGGCATVWTSLQPVGGGGGSVDDAGVMGGGAGSTGGGAGATGGGVGSTGGGSGATGGGSEVADAGLTGGGEGGGEPEPATGCGCVSADSTVLFALLALGIRRTKRT</sequence>
<evidence type="ECO:0000313" key="3">
    <source>
        <dbReference type="EMBL" id="PZR14981.1"/>
    </source>
</evidence>
<dbReference type="InterPro" id="IPR012334">
    <property type="entry name" value="Pectin_lyas_fold"/>
</dbReference>
<dbReference type="AlphaFoldDB" id="A0A2W5VWG3"/>
<reference evidence="3 4" key="1">
    <citation type="submission" date="2017-08" db="EMBL/GenBank/DDBJ databases">
        <title>Infants hospitalized years apart are colonized by the same room-sourced microbial strains.</title>
        <authorList>
            <person name="Brooks B."/>
            <person name="Olm M.R."/>
            <person name="Firek B.A."/>
            <person name="Baker R."/>
            <person name="Thomas B.C."/>
            <person name="Morowitz M.J."/>
            <person name="Banfield J.F."/>
        </authorList>
    </citation>
    <scope>NUCLEOTIDE SEQUENCE [LARGE SCALE GENOMIC DNA]</scope>
    <source>
        <strain evidence="3">S2_003_000_R2_14</strain>
    </source>
</reference>
<feature type="chain" id="PRO_5016176717" evidence="2">
    <location>
        <begin position="18"/>
        <end position="504"/>
    </location>
</feature>
<comment type="caution">
    <text evidence="3">The sequence shown here is derived from an EMBL/GenBank/DDBJ whole genome shotgun (WGS) entry which is preliminary data.</text>
</comment>
<dbReference type="EMBL" id="QFQP01000006">
    <property type="protein sequence ID" value="PZR14981.1"/>
    <property type="molecule type" value="Genomic_DNA"/>
</dbReference>
<proteinExistence type="predicted"/>
<dbReference type="SUPFAM" id="SSF51126">
    <property type="entry name" value="Pectin lyase-like"/>
    <property type="match status" value="1"/>
</dbReference>
<evidence type="ECO:0000256" key="2">
    <source>
        <dbReference type="SAM" id="SignalP"/>
    </source>
</evidence>
<dbReference type="InterPro" id="IPR039513">
    <property type="entry name" value="PL-6"/>
</dbReference>
<dbReference type="Gene3D" id="2.160.20.10">
    <property type="entry name" value="Single-stranded right-handed beta-helix, Pectin lyase-like"/>
    <property type="match status" value="1"/>
</dbReference>
<evidence type="ECO:0000256" key="1">
    <source>
        <dbReference type="SAM" id="MobiDB-lite"/>
    </source>
</evidence>
<accession>A0A2W5VWG3</accession>
<dbReference type="Pfam" id="PF14592">
    <property type="entry name" value="Chondroitinas_B"/>
    <property type="match status" value="1"/>
</dbReference>
<feature type="region of interest" description="Disordered" evidence="1">
    <location>
        <begin position="440"/>
        <end position="475"/>
    </location>
</feature>
<name>A0A2W5VWG3_9BACT</name>
<dbReference type="InterPro" id="IPR011050">
    <property type="entry name" value="Pectin_lyase_fold/virulence"/>
</dbReference>
<organism evidence="3 4">
    <name type="scientific">Archangium gephyra</name>
    <dbReference type="NCBI Taxonomy" id="48"/>
    <lineage>
        <taxon>Bacteria</taxon>
        <taxon>Pseudomonadati</taxon>
        <taxon>Myxococcota</taxon>
        <taxon>Myxococcia</taxon>
        <taxon>Myxococcales</taxon>
        <taxon>Cystobacterineae</taxon>
        <taxon>Archangiaceae</taxon>
        <taxon>Archangium</taxon>
    </lineage>
</organism>
<keyword evidence="2" id="KW-0732">Signal</keyword>
<dbReference type="Proteomes" id="UP000249061">
    <property type="component" value="Unassembled WGS sequence"/>
</dbReference>
<feature type="compositionally biased region" description="Gly residues" evidence="1">
    <location>
        <begin position="464"/>
        <end position="473"/>
    </location>
</feature>
<gene>
    <name evidence="3" type="ORF">DI536_09390</name>
</gene>
<feature type="compositionally biased region" description="Gly residues" evidence="1">
    <location>
        <begin position="440"/>
        <end position="457"/>
    </location>
</feature>